<dbReference type="InterPro" id="IPR000209">
    <property type="entry name" value="Peptidase_S8/S53_dom"/>
</dbReference>
<evidence type="ECO:0000256" key="2">
    <source>
        <dbReference type="ARBA" id="ARBA00022670"/>
    </source>
</evidence>
<dbReference type="PIRSF" id="PIRSF037892">
    <property type="entry name" value="Subtilisin_rel_SRU_0565"/>
    <property type="match status" value="1"/>
</dbReference>
<dbReference type="PROSITE" id="PS00138">
    <property type="entry name" value="SUBTILASE_SER"/>
    <property type="match status" value="1"/>
</dbReference>
<evidence type="ECO:0000256" key="3">
    <source>
        <dbReference type="ARBA" id="ARBA00022801"/>
    </source>
</evidence>
<dbReference type="GO" id="GO:0004252">
    <property type="term" value="F:serine-type endopeptidase activity"/>
    <property type="evidence" value="ECO:0007669"/>
    <property type="project" value="UniProtKB-UniRule"/>
</dbReference>
<evidence type="ECO:0000313" key="11">
    <source>
        <dbReference type="Proteomes" id="UP000295215"/>
    </source>
</evidence>
<accession>A0A4R7EM18</accession>
<dbReference type="OrthoDB" id="9798386at2"/>
<evidence type="ECO:0000256" key="8">
    <source>
        <dbReference type="SAM" id="SignalP"/>
    </source>
</evidence>
<dbReference type="SUPFAM" id="SSF52743">
    <property type="entry name" value="Subtilisin-like"/>
    <property type="match status" value="2"/>
</dbReference>
<dbReference type="InterPro" id="IPR051048">
    <property type="entry name" value="Peptidase_S8/S53_subtilisin"/>
</dbReference>
<keyword evidence="8" id="KW-0732">Signal</keyword>
<feature type="active site" description="Charge relay system" evidence="5">
    <location>
        <position position="459"/>
    </location>
</feature>
<dbReference type="CDD" id="cd07483">
    <property type="entry name" value="Peptidases_S8_Subtilisin_Novo-like"/>
    <property type="match status" value="1"/>
</dbReference>
<proteinExistence type="inferred from homology"/>
<dbReference type="Pfam" id="PF00082">
    <property type="entry name" value="Peptidase_S8"/>
    <property type="match status" value="1"/>
</dbReference>
<dbReference type="GO" id="GO:0006508">
    <property type="term" value="P:proteolysis"/>
    <property type="evidence" value="ECO:0007669"/>
    <property type="project" value="UniProtKB-KW"/>
</dbReference>
<dbReference type="PROSITE" id="PS00136">
    <property type="entry name" value="SUBTILASE_ASP"/>
    <property type="match status" value="1"/>
</dbReference>
<dbReference type="InterPro" id="IPR023827">
    <property type="entry name" value="Peptidase_S8_Asp-AS"/>
</dbReference>
<gene>
    <name evidence="10" type="ORF">C8P70_1372</name>
</gene>
<evidence type="ECO:0000256" key="5">
    <source>
        <dbReference type="PROSITE-ProRule" id="PRU01240"/>
    </source>
</evidence>
<keyword evidence="4 5" id="KW-0720">Serine protease</keyword>
<feature type="coiled-coil region" evidence="7">
    <location>
        <begin position="154"/>
        <end position="184"/>
    </location>
</feature>
<dbReference type="Proteomes" id="UP000295215">
    <property type="component" value="Unassembled WGS sequence"/>
</dbReference>
<reference evidence="10 11" key="1">
    <citation type="submission" date="2019-03" db="EMBL/GenBank/DDBJ databases">
        <title>Genomic Encyclopedia of Archaeal and Bacterial Type Strains, Phase II (KMG-II): from individual species to whole genera.</title>
        <authorList>
            <person name="Goeker M."/>
        </authorList>
    </citation>
    <scope>NUCLEOTIDE SEQUENCE [LARGE SCALE GENOMIC DNA]</scope>
    <source>
        <strain evidence="10 11">DSM 28213</strain>
    </source>
</reference>
<dbReference type="InterPro" id="IPR017308">
    <property type="entry name" value="Pept_S8_subtilisin_bacteroid"/>
</dbReference>
<dbReference type="PANTHER" id="PTHR43399:SF4">
    <property type="entry name" value="CELL WALL-ASSOCIATED PROTEASE"/>
    <property type="match status" value="1"/>
</dbReference>
<dbReference type="PROSITE" id="PS51892">
    <property type="entry name" value="SUBTILASE"/>
    <property type="match status" value="1"/>
</dbReference>
<feature type="active site" description="Charge relay system" evidence="5">
    <location>
        <position position="90"/>
    </location>
</feature>
<keyword evidence="11" id="KW-1185">Reference proteome</keyword>
<evidence type="ECO:0000259" key="9">
    <source>
        <dbReference type="Pfam" id="PF00082"/>
    </source>
</evidence>
<evidence type="ECO:0000256" key="1">
    <source>
        <dbReference type="ARBA" id="ARBA00011073"/>
    </source>
</evidence>
<dbReference type="PANTHER" id="PTHR43399">
    <property type="entry name" value="SUBTILISIN-RELATED"/>
    <property type="match status" value="1"/>
</dbReference>
<feature type="active site" description="Charge relay system" evidence="5">
    <location>
        <position position="285"/>
    </location>
</feature>
<evidence type="ECO:0000256" key="6">
    <source>
        <dbReference type="RuleBase" id="RU003355"/>
    </source>
</evidence>
<dbReference type="Gene3D" id="3.40.50.200">
    <property type="entry name" value="Peptidase S8/S53 domain"/>
    <property type="match status" value="2"/>
</dbReference>
<evidence type="ECO:0000256" key="4">
    <source>
        <dbReference type="ARBA" id="ARBA00022825"/>
    </source>
</evidence>
<keyword evidence="2 5" id="KW-0645">Protease</keyword>
<dbReference type="AlphaFoldDB" id="A0A4R7EM18"/>
<evidence type="ECO:0000256" key="7">
    <source>
        <dbReference type="SAM" id="Coils"/>
    </source>
</evidence>
<dbReference type="InterPro" id="IPR023828">
    <property type="entry name" value="Peptidase_S8_Ser-AS"/>
</dbReference>
<evidence type="ECO:0000313" key="10">
    <source>
        <dbReference type="EMBL" id="TDS51444.1"/>
    </source>
</evidence>
<sequence>MRLIKPLYLSAALALTLVSCGGTKMINHTPISGVDHLPKRTTSLTDDQLKRWSHLDILKDTVPGMSVDRAYEELLKGKKLPKKVIVGVIDSGIEIDHDDLKSQIWINSGEIAGNNIDDDNNGYVDDIHGWNFLGKSVHENMEFIRVIKRGDDGSEQYKRALKEFEKEKKENEVSQKRIESLLNANEKLAEYLSKKDYTMEDLNGIDENAPEDIIHSKNMMYNILAGGRDLSWLDTYKNYVNSKIQYHLNPEFNGRELVGDDHSNINDTQYGDNNVLGPDRDEAKHGTHVAGIIAQSRHNQLGGDGVASDVTEIMAIRAVPDGDEYDKDIALAIRYAADNGAKVINGSFGKYYEENSQWVRDAIQYAAEKDVLIVVAAGNDALDLNAGKGVDRYPNDNVKMGAEISDNFLVVGALNPEFGKNMVAVFSNYGHYDVDVFAPGVKIYATVPNNTYEYLQGTSMASPNTAGVAALIRAYYPKLTAAQVKKIIMDSGVAVNIEVVVGEKRETRKFDSISTSGKFVNAYNALLLAEELSKTAK</sequence>
<keyword evidence="7" id="KW-0175">Coiled coil</keyword>
<dbReference type="PROSITE" id="PS51257">
    <property type="entry name" value="PROKAR_LIPOPROTEIN"/>
    <property type="match status" value="1"/>
</dbReference>
<comment type="caution">
    <text evidence="10">The sequence shown here is derived from an EMBL/GenBank/DDBJ whole genome shotgun (WGS) entry which is preliminary data.</text>
</comment>
<dbReference type="InterPro" id="IPR034080">
    <property type="entry name" value="Protease_P7-like_dom"/>
</dbReference>
<dbReference type="RefSeq" id="WP_133713668.1">
    <property type="nucleotide sequence ID" value="NZ_SOAG01000037.1"/>
</dbReference>
<dbReference type="PRINTS" id="PR00723">
    <property type="entry name" value="SUBTILISIN"/>
</dbReference>
<dbReference type="InterPro" id="IPR036852">
    <property type="entry name" value="Peptidase_S8/S53_dom_sf"/>
</dbReference>
<dbReference type="EMBL" id="SOAG01000037">
    <property type="protein sequence ID" value="TDS51444.1"/>
    <property type="molecule type" value="Genomic_DNA"/>
</dbReference>
<dbReference type="InterPro" id="IPR015500">
    <property type="entry name" value="Peptidase_S8_subtilisin-rel"/>
</dbReference>
<feature type="domain" description="Peptidase S8/S53" evidence="9">
    <location>
        <begin position="82"/>
        <end position="492"/>
    </location>
</feature>
<comment type="similarity">
    <text evidence="1 5 6">Belongs to the peptidase S8 family.</text>
</comment>
<feature type="signal peptide" evidence="8">
    <location>
        <begin position="1"/>
        <end position="21"/>
    </location>
</feature>
<keyword evidence="3 5" id="KW-0378">Hydrolase</keyword>
<organism evidence="10 11">
    <name type="scientific">Myroides indicus</name>
    <dbReference type="NCBI Taxonomy" id="1323422"/>
    <lineage>
        <taxon>Bacteria</taxon>
        <taxon>Pseudomonadati</taxon>
        <taxon>Bacteroidota</taxon>
        <taxon>Flavobacteriia</taxon>
        <taxon>Flavobacteriales</taxon>
        <taxon>Flavobacteriaceae</taxon>
        <taxon>Myroides</taxon>
    </lineage>
</organism>
<feature type="chain" id="PRO_5020277841" evidence="8">
    <location>
        <begin position="22"/>
        <end position="537"/>
    </location>
</feature>
<name>A0A4R7EM18_9FLAO</name>
<protein>
    <submittedName>
        <fullName evidence="10">Subtilase family protein</fullName>
    </submittedName>
</protein>